<dbReference type="GO" id="GO:0016746">
    <property type="term" value="F:acyltransferase activity"/>
    <property type="evidence" value="ECO:0007669"/>
    <property type="project" value="UniProtKB-KW"/>
</dbReference>
<accession>A0ABR2LB70</accession>
<keyword evidence="9 13" id="KW-0472">Membrane</keyword>
<gene>
    <name evidence="15" type="ORF">M9Y10_002951</name>
</gene>
<feature type="transmembrane region" description="Helical" evidence="13">
    <location>
        <begin position="97"/>
        <end position="116"/>
    </location>
</feature>
<evidence type="ECO:0000256" key="10">
    <source>
        <dbReference type="ARBA" id="ARBA00023209"/>
    </source>
</evidence>
<keyword evidence="5" id="KW-0808">Transferase</keyword>
<evidence type="ECO:0000313" key="15">
    <source>
        <dbReference type="EMBL" id="KAK8900622.1"/>
    </source>
</evidence>
<dbReference type="InterPro" id="IPR045252">
    <property type="entry name" value="LPCAT1-like"/>
</dbReference>
<dbReference type="SMART" id="SM00563">
    <property type="entry name" value="PlsC"/>
    <property type="match status" value="1"/>
</dbReference>
<evidence type="ECO:0000313" key="16">
    <source>
        <dbReference type="Proteomes" id="UP001470230"/>
    </source>
</evidence>
<dbReference type="PANTHER" id="PTHR23063">
    <property type="entry name" value="PHOSPHOLIPID ACYLTRANSFERASE"/>
    <property type="match status" value="1"/>
</dbReference>
<feature type="transmembrane region" description="Helical" evidence="13">
    <location>
        <begin position="43"/>
        <end position="76"/>
    </location>
</feature>
<evidence type="ECO:0000259" key="14">
    <source>
        <dbReference type="SMART" id="SM00563"/>
    </source>
</evidence>
<evidence type="ECO:0000256" key="3">
    <source>
        <dbReference type="ARBA" id="ARBA00008655"/>
    </source>
</evidence>
<keyword evidence="16" id="KW-1185">Reference proteome</keyword>
<comment type="caution">
    <text evidence="15">The sequence shown here is derived from an EMBL/GenBank/DDBJ whole genome shotgun (WGS) entry which is preliminary data.</text>
</comment>
<dbReference type="InterPro" id="IPR002123">
    <property type="entry name" value="Plipid/glycerol_acylTrfase"/>
</dbReference>
<reference evidence="15 16" key="1">
    <citation type="submission" date="2024-04" db="EMBL/GenBank/DDBJ databases">
        <title>Tritrichomonas musculus Genome.</title>
        <authorList>
            <person name="Alves-Ferreira E."/>
            <person name="Grigg M."/>
            <person name="Lorenzi H."/>
            <person name="Galac M."/>
        </authorList>
    </citation>
    <scope>NUCLEOTIDE SEQUENCE [LARGE SCALE GENOMIC DNA]</scope>
    <source>
        <strain evidence="15 16">EAF2021</strain>
    </source>
</reference>
<keyword evidence="12 15" id="KW-0012">Acyltransferase</keyword>
<evidence type="ECO:0000256" key="12">
    <source>
        <dbReference type="ARBA" id="ARBA00023315"/>
    </source>
</evidence>
<dbReference type="PANTHER" id="PTHR23063:SF52">
    <property type="entry name" value="LYSOPHOSPHATIDYLCHOLINE ACYLTRANSFERASE"/>
    <property type="match status" value="1"/>
</dbReference>
<dbReference type="Proteomes" id="UP001470230">
    <property type="component" value="Unassembled WGS sequence"/>
</dbReference>
<evidence type="ECO:0000256" key="2">
    <source>
        <dbReference type="ARBA" id="ARBA00005189"/>
    </source>
</evidence>
<proteinExistence type="inferred from homology"/>
<evidence type="ECO:0000256" key="9">
    <source>
        <dbReference type="ARBA" id="ARBA00023136"/>
    </source>
</evidence>
<comment type="pathway">
    <text evidence="2">Lipid metabolism.</text>
</comment>
<keyword evidence="4" id="KW-0444">Lipid biosynthesis</keyword>
<feature type="domain" description="Phospholipid/glycerol acyltransferase" evidence="14">
    <location>
        <begin position="125"/>
        <end position="232"/>
    </location>
</feature>
<organism evidence="15 16">
    <name type="scientific">Tritrichomonas musculus</name>
    <dbReference type="NCBI Taxonomy" id="1915356"/>
    <lineage>
        <taxon>Eukaryota</taxon>
        <taxon>Metamonada</taxon>
        <taxon>Parabasalia</taxon>
        <taxon>Tritrichomonadida</taxon>
        <taxon>Tritrichomonadidae</taxon>
        <taxon>Tritrichomonas</taxon>
    </lineage>
</organism>
<protein>
    <submittedName>
        <fullName evidence="15">Lysophosphatidylcholine acyltransferase 2</fullName>
    </submittedName>
</protein>
<dbReference type="EMBL" id="JAPFFF010000001">
    <property type="protein sequence ID" value="KAK8900622.1"/>
    <property type="molecule type" value="Genomic_DNA"/>
</dbReference>
<keyword evidence="6 13" id="KW-0812">Transmembrane</keyword>
<evidence type="ECO:0000256" key="11">
    <source>
        <dbReference type="ARBA" id="ARBA00023264"/>
    </source>
</evidence>
<evidence type="ECO:0000256" key="5">
    <source>
        <dbReference type="ARBA" id="ARBA00022679"/>
    </source>
</evidence>
<keyword evidence="10" id="KW-0594">Phospholipid biosynthesis</keyword>
<comment type="subcellular location">
    <subcellularLocation>
        <location evidence="1">Membrane</location>
    </subcellularLocation>
</comment>
<keyword evidence="7 13" id="KW-1133">Transmembrane helix</keyword>
<name>A0ABR2LB70_9EUKA</name>
<dbReference type="Pfam" id="PF01553">
    <property type="entry name" value="Acyltransferase"/>
    <property type="match status" value="1"/>
</dbReference>
<evidence type="ECO:0000256" key="6">
    <source>
        <dbReference type="ARBA" id="ARBA00022692"/>
    </source>
</evidence>
<evidence type="ECO:0000256" key="4">
    <source>
        <dbReference type="ARBA" id="ARBA00022516"/>
    </source>
</evidence>
<evidence type="ECO:0000256" key="8">
    <source>
        <dbReference type="ARBA" id="ARBA00023098"/>
    </source>
</evidence>
<evidence type="ECO:0000256" key="13">
    <source>
        <dbReference type="SAM" id="Phobius"/>
    </source>
</evidence>
<evidence type="ECO:0000256" key="1">
    <source>
        <dbReference type="ARBA" id="ARBA00004370"/>
    </source>
</evidence>
<dbReference type="CDD" id="cd07991">
    <property type="entry name" value="LPLAT_LPCAT1-like"/>
    <property type="match status" value="1"/>
</dbReference>
<comment type="similarity">
    <text evidence="3">Belongs to the 1-acyl-sn-glycerol-3-phosphate acyltransferase family.</text>
</comment>
<evidence type="ECO:0000256" key="7">
    <source>
        <dbReference type="ARBA" id="ARBA00022989"/>
    </source>
</evidence>
<sequence length="330" mass="37638">MPLYTSVPINDPNLHDQKEAKEVSQEELKHYITSYPITSSLRFMRFVCFIVFLGPFRLISCIISLILFFITVSVLGTIGKLPFIKDKRKYKNWASKITYISERLCLLSVGIVYISLNGEIKPETRTIVSNHLTMVDPVSLLSQIPVSYLVMSGLKGNPFFSQTSKIYDIIYVDRSKKEGITQQVCDFQNNPNILPLTIFPEGKVTNGECVLGFRSGGFVNNTPVQPVTLRYKLWFCPRDMATISWVSDDTLEYIYQLFSIPFITLEVNILDPIKWEKPDMTPQEKANQAELIIANSLGCLALKNTNKEIFQKHLMNEKKDGNEQAKEKAD</sequence>
<keyword evidence="11" id="KW-1208">Phospholipid metabolism</keyword>
<dbReference type="SUPFAM" id="SSF69593">
    <property type="entry name" value="Glycerol-3-phosphate (1)-acyltransferase"/>
    <property type="match status" value="1"/>
</dbReference>
<keyword evidence="8" id="KW-0443">Lipid metabolism</keyword>